<evidence type="ECO:0000313" key="2">
    <source>
        <dbReference type="WBParaSite" id="RSKR_0001184900.1"/>
    </source>
</evidence>
<evidence type="ECO:0000313" key="1">
    <source>
        <dbReference type="Proteomes" id="UP000095286"/>
    </source>
</evidence>
<proteinExistence type="predicted"/>
<protein>
    <submittedName>
        <fullName evidence="2">Cell division protein FtsK</fullName>
    </submittedName>
</protein>
<sequence length="72" mass="8122">MYYTADSLSAFSISGLTIFLLVIIEAFIGVVALLASIVIFYFFAFVNNYVSVLTKLNKFNVFIFGLVRILLR</sequence>
<accession>A0AC35UI53</accession>
<organism evidence="1 2">
    <name type="scientific">Rhabditophanes sp. KR3021</name>
    <dbReference type="NCBI Taxonomy" id="114890"/>
    <lineage>
        <taxon>Eukaryota</taxon>
        <taxon>Metazoa</taxon>
        <taxon>Ecdysozoa</taxon>
        <taxon>Nematoda</taxon>
        <taxon>Chromadorea</taxon>
        <taxon>Rhabditida</taxon>
        <taxon>Tylenchina</taxon>
        <taxon>Panagrolaimomorpha</taxon>
        <taxon>Strongyloidoidea</taxon>
        <taxon>Alloionematidae</taxon>
        <taxon>Rhabditophanes</taxon>
    </lineage>
</organism>
<dbReference type="WBParaSite" id="RSKR_0001184900.1">
    <property type="protein sequence ID" value="RSKR_0001184900.1"/>
    <property type="gene ID" value="RSKR_0001184900"/>
</dbReference>
<name>A0AC35UI53_9BILA</name>
<reference evidence="2" key="1">
    <citation type="submission" date="2016-11" db="UniProtKB">
        <authorList>
            <consortium name="WormBaseParasite"/>
        </authorList>
    </citation>
    <scope>IDENTIFICATION</scope>
    <source>
        <strain evidence="2">KR3021</strain>
    </source>
</reference>
<dbReference type="Proteomes" id="UP000095286">
    <property type="component" value="Unplaced"/>
</dbReference>